<gene>
    <name evidence="1" type="ORF">PIB30_089737</name>
</gene>
<dbReference type="Proteomes" id="UP001341840">
    <property type="component" value="Unassembled WGS sequence"/>
</dbReference>
<accession>A0ABU6RU03</accession>
<evidence type="ECO:0000313" key="2">
    <source>
        <dbReference type="Proteomes" id="UP001341840"/>
    </source>
</evidence>
<comment type="caution">
    <text evidence="1">The sequence shown here is derived from an EMBL/GenBank/DDBJ whole genome shotgun (WGS) entry which is preliminary data.</text>
</comment>
<evidence type="ECO:0000313" key="1">
    <source>
        <dbReference type="EMBL" id="MED6127616.1"/>
    </source>
</evidence>
<dbReference type="EMBL" id="JASCZI010031901">
    <property type="protein sequence ID" value="MED6127616.1"/>
    <property type="molecule type" value="Genomic_DNA"/>
</dbReference>
<name>A0ABU6RU03_9FABA</name>
<keyword evidence="2" id="KW-1185">Reference proteome</keyword>
<reference evidence="1 2" key="1">
    <citation type="journal article" date="2023" name="Plants (Basel)">
        <title>Bridging the Gap: Combining Genomics and Transcriptomics Approaches to Understand Stylosanthes scabra, an Orphan Legume from the Brazilian Caatinga.</title>
        <authorList>
            <person name="Ferreira-Neto J.R.C."/>
            <person name="da Silva M.D."/>
            <person name="Binneck E."/>
            <person name="de Melo N.F."/>
            <person name="da Silva R.H."/>
            <person name="de Melo A.L.T.M."/>
            <person name="Pandolfi V."/>
            <person name="Bustamante F.O."/>
            <person name="Brasileiro-Vidal A.C."/>
            <person name="Benko-Iseppon A.M."/>
        </authorList>
    </citation>
    <scope>NUCLEOTIDE SEQUENCE [LARGE SCALE GENOMIC DNA]</scope>
    <source>
        <tissue evidence="1">Leaves</tissue>
    </source>
</reference>
<sequence>MISLSGMCTFGPHQSIKRCRGPTNPTALPTQVDYSTQGWVDHLPDHCEEDVSVYTTQSEVFLQTHTKKKDRGQFVDEHSQ</sequence>
<protein>
    <submittedName>
        <fullName evidence="1">Uncharacterized protein</fullName>
    </submittedName>
</protein>
<organism evidence="1 2">
    <name type="scientific">Stylosanthes scabra</name>
    <dbReference type="NCBI Taxonomy" id="79078"/>
    <lineage>
        <taxon>Eukaryota</taxon>
        <taxon>Viridiplantae</taxon>
        <taxon>Streptophyta</taxon>
        <taxon>Embryophyta</taxon>
        <taxon>Tracheophyta</taxon>
        <taxon>Spermatophyta</taxon>
        <taxon>Magnoliopsida</taxon>
        <taxon>eudicotyledons</taxon>
        <taxon>Gunneridae</taxon>
        <taxon>Pentapetalae</taxon>
        <taxon>rosids</taxon>
        <taxon>fabids</taxon>
        <taxon>Fabales</taxon>
        <taxon>Fabaceae</taxon>
        <taxon>Papilionoideae</taxon>
        <taxon>50 kb inversion clade</taxon>
        <taxon>dalbergioids sensu lato</taxon>
        <taxon>Dalbergieae</taxon>
        <taxon>Pterocarpus clade</taxon>
        <taxon>Stylosanthes</taxon>
    </lineage>
</organism>
<proteinExistence type="predicted"/>